<name>A0A383TC52_9LACT</name>
<dbReference type="GO" id="GO:0016757">
    <property type="term" value="F:glycosyltransferase activity"/>
    <property type="evidence" value="ECO:0007669"/>
    <property type="project" value="InterPro"/>
</dbReference>
<dbReference type="PANTHER" id="PTHR12526:SF630">
    <property type="entry name" value="GLYCOSYLTRANSFERASE"/>
    <property type="match status" value="1"/>
</dbReference>
<organism evidence="3 4">
    <name type="scientific">Trichococcus shcherbakoviae</name>
    <dbReference type="NCBI Taxonomy" id="2094020"/>
    <lineage>
        <taxon>Bacteria</taxon>
        <taxon>Bacillati</taxon>
        <taxon>Bacillota</taxon>
        <taxon>Bacilli</taxon>
        <taxon>Lactobacillales</taxon>
        <taxon>Carnobacteriaceae</taxon>
        <taxon>Trichococcus</taxon>
    </lineage>
</organism>
<feature type="domain" description="Glycosyl transferase family 1" evidence="1">
    <location>
        <begin position="190"/>
        <end position="341"/>
    </location>
</feature>
<proteinExistence type="predicted"/>
<dbReference type="Pfam" id="PF00534">
    <property type="entry name" value="Glycos_transf_1"/>
    <property type="match status" value="1"/>
</dbReference>
<feature type="domain" description="Glycosyltransferase subfamily 4-like N-terminal" evidence="2">
    <location>
        <begin position="8"/>
        <end position="152"/>
    </location>
</feature>
<evidence type="ECO:0000313" key="4">
    <source>
        <dbReference type="Proteomes" id="UP000262072"/>
    </source>
</evidence>
<reference evidence="4" key="1">
    <citation type="submission" date="2018-05" db="EMBL/GenBank/DDBJ databases">
        <authorList>
            <person name="Strepis N."/>
        </authorList>
    </citation>
    <scope>NUCLEOTIDE SEQUENCE [LARGE SCALE GENOMIC DNA]</scope>
</reference>
<keyword evidence="3" id="KW-0808">Transferase</keyword>
<evidence type="ECO:0000313" key="3">
    <source>
        <dbReference type="EMBL" id="SYZ77873.1"/>
    </source>
</evidence>
<evidence type="ECO:0000259" key="2">
    <source>
        <dbReference type="Pfam" id="PF13477"/>
    </source>
</evidence>
<dbReference type="InterPro" id="IPR001296">
    <property type="entry name" value="Glyco_trans_1"/>
</dbReference>
<dbReference type="Proteomes" id="UP000262072">
    <property type="component" value="Unassembled WGS sequence"/>
</dbReference>
<dbReference type="SUPFAM" id="SSF53756">
    <property type="entry name" value="UDP-Glycosyltransferase/glycogen phosphorylase"/>
    <property type="match status" value="1"/>
</dbReference>
<protein>
    <submittedName>
        <fullName evidence="3">Glycosyl transferases group 1</fullName>
    </submittedName>
</protein>
<dbReference type="CDD" id="cd03808">
    <property type="entry name" value="GT4_CapM-like"/>
    <property type="match status" value="1"/>
</dbReference>
<dbReference type="AlphaFoldDB" id="A0A383TC52"/>
<dbReference type="EMBL" id="UNRR01000009">
    <property type="protein sequence ID" value="SYZ77873.1"/>
    <property type="molecule type" value="Genomic_DNA"/>
</dbReference>
<dbReference type="Gene3D" id="3.40.50.2000">
    <property type="entry name" value="Glycogen Phosphorylase B"/>
    <property type="match status" value="2"/>
</dbReference>
<sequence length="371" mass="42228">MSNSNKKRILILSNHFITLYNFRKEIIQTMKKTGHEVYISIPESSDNKFFSDMGCIIIETPIDRRGINPVRDFELIIKYITIMREIKPDIIFSYTIKPNIYGSIASNITKNRQINNITGTGATFLNKTLVSEIVKFLYKISIKKSCKVYFQNSGDKDLFVKDKMVKNNYALLPGSGVNLKKFQLCKFPSDEEVNFIFMGRVMELKGIDQYLETAKVVKEKFPNTNFYIAGFIEEDKYKPIIDEYNTNGIINYLGFQKDVKSWIERCHCTILPSHGGEGVPNVLLESAAMGRVCIASSISGSKDAVEDKVTGYLFKAGSAADLTDKVQQFLDLKYEYKVKMGLSGRAKVEKEFDRQIIIDAYVNEVNLTGKI</sequence>
<dbReference type="Pfam" id="PF13477">
    <property type="entry name" value="Glyco_trans_4_2"/>
    <property type="match status" value="1"/>
</dbReference>
<dbReference type="RefSeq" id="WP_119092603.1">
    <property type="nucleotide sequence ID" value="NZ_UNRR01000009.1"/>
</dbReference>
<accession>A0A383TC52</accession>
<gene>
    <name evidence="3" type="ORF">TART1_0643</name>
</gene>
<dbReference type="InterPro" id="IPR028098">
    <property type="entry name" value="Glyco_trans_4-like_N"/>
</dbReference>
<evidence type="ECO:0000259" key="1">
    <source>
        <dbReference type="Pfam" id="PF00534"/>
    </source>
</evidence>
<dbReference type="PANTHER" id="PTHR12526">
    <property type="entry name" value="GLYCOSYLTRANSFERASE"/>
    <property type="match status" value="1"/>
</dbReference>
<dbReference type="OrthoDB" id="9806653at2"/>